<keyword evidence="1" id="KW-0472">Membrane</keyword>
<keyword evidence="1" id="KW-1133">Transmembrane helix</keyword>
<organism evidence="2 3">
    <name type="scientific">Hydrogenophaga atypica</name>
    <dbReference type="NCBI Taxonomy" id="249409"/>
    <lineage>
        <taxon>Bacteria</taxon>
        <taxon>Pseudomonadati</taxon>
        <taxon>Pseudomonadota</taxon>
        <taxon>Betaproteobacteria</taxon>
        <taxon>Burkholderiales</taxon>
        <taxon>Comamonadaceae</taxon>
        <taxon>Hydrogenophaga</taxon>
    </lineage>
</organism>
<comment type="caution">
    <text evidence="2">The sequence shown here is derived from an EMBL/GenBank/DDBJ whole genome shotgun (WGS) entry which is preliminary data.</text>
</comment>
<evidence type="ECO:0000313" key="3">
    <source>
        <dbReference type="Proteomes" id="UP001596501"/>
    </source>
</evidence>
<keyword evidence="1" id="KW-0812">Transmembrane</keyword>
<keyword evidence="3" id="KW-1185">Reference proteome</keyword>
<proteinExistence type="predicted"/>
<dbReference type="RefSeq" id="WP_382223161.1">
    <property type="nucleotide sequence ID" value="NZ_JBHTCA010000006.1"/>
</dbReference>
<evidence type="ECO:0000256" key="1">
    <source>
        <dbReference type="SAM" id="Phobius"/>
    </source>
</evidence>
<dbReference type="Proteomes" id="UP001596501">
    <property type="component" value="Unassembled WGS sequence"/>
</dbReference>
<accession>A0ABW2QLM1</accession>
<gene>
    <name evidence="2" type="ORF">ACFQPB_11335</name>
</gene>
<dbReference type="EMBL" id="JBHTCA010000006">
    <property type="protein sequence ID" value="MFC7409453.1"/>
    <property type="molecule type" value="Genomic_DNA"/>
</dbReference>
<feature type="transmembrane region" description="Helical" evidence="1">
    <location>
        <begin position="73"/>
        <end position="94"/>
    </location>
</feature>
<reference evidence="3" key="1">
    <citation type="journal article" date="2019" name="Int. J. Syst. Evol. Microbiol.">
        <title>The Global Catalogue of Microorganisms (GCM) 10K type strain sequencing project: providing services to taxonomists for standard genome sequencing and annotation.</title>
        <authorList>
            <consortium name="The Broad Institute Genomics Platform"/>
            <consortium name="The Broad Institute Genome Sequencing Center for Infectious Disease"/>
            <person name="Wu L."/>
            <person name="Ma J."/>
        </authorList>
    </citation>
    <scope>NUCLEOTIDE SEQUENCE [LARGE SCALE GENOMIC DNA]</scope>
    <source>
        <strain evidence="3">CGMCC 1.12371</strain>
    </source>
</reference>
<protein>
    <submittedName>
        <fullName evidence="2">Uncharacterized protein</fullName>
    </submittedName>
</protein>
<sequence length="156" mass="16464">MMMKPEAALLELTVINAEAQQAESFAAAAKALLDRGLPPEVVTRMQDLWDKTKVIGGEVVAVGKIIIKKIVDFFLANPGLAIGVAIGAAVSALVSASIPFIGALLAPLVGVLVALYGYNIQEGGRDSMLHSTVKLAVEFFKLLVDIFKAVVNYIVA</sequence>
<evidence type="ECO:0000313" key="2">
    <source>
        <dbReference type="EMBL" id="MFC7409453.1"/>
    </source>
</evidence>
<name>A0ABW2QLM1_9BURK</name>
<feature type="transmembrane region" description="Helical" evidence="1">
    <location>
        <begin position="100"/>
        <end position="118"/>
    </location>
</feature>